<name>A0A8T0K4H2_PHAAN</name>
<accession>A0A8T0K4H2</accession>
<gene>
    <name evidence="1" type="ORF">HKW66_Vig0181460</name>
</gene>
<dbReference type="EMBL" id="JABFOF010000006">
    <property type="protein sequence ID" value="KAG2394476.1"/>
    <property type="molecule type" value="Genomic_DNA"/>
</dbReference>
<proteinExistence type="predicted"/>
<evidence type="ECO:0000313" key="2">
    <source>
        <dbReference type="Proteomes" id="UP000743370"/>
    </source>
</evidence>
<dbReference type="Proteomes" id="UP000743370">
    <property type="component" value="Unassembled WGS sequence"/>
</dbReference>
<reference evidence="1 2" key="1">
    <citation type="submission" date="2020-05" db="EMBL/GenBank/DDBJ databases">
        <title>Vigna angularis (adzuki bean) Var. LongXiaoDou No. 4 denovo assembly.</title>
        <authorList>
            <person name="Xiang H."/>
        </authorList>
    </citation>
    <scope>NUCLEOTIDE SEQUENCE [LARGE SCALE GENOMIC DNA]</scope>
    <source>
        <tissue evidence="1">Leaf</tissue>
    </source>
</reference>
<sequence>MTTAHRRTSATLMDHRTHCRNVAPRTTTAPPTREREKVRLRGFEETDVGWKQTDIGWKQTDLRVWEGGKKTDVEFGGWRKSENG</sequence>
<protein>
    <submittedName>
        <fullName evidence="1">Uncharacterized protein</fullName>
    </submittedName>
</protein>
<organism evidence="1 2">
    <name type="scientific">Phaseolus angularis</name>
    <name type="common">Azuki bean</name>
    <name type="synonym">Vigna angularis</name>
    <dbReference type="NCBI Taxonomy" id="3914"/>
    <lineage>
        <taxon>Eukaryota</taxon>
        <taxon>Viridiplantae</taxon>
        <taxon>Streptophyta</taxon>
        <taxon>Embryophyta</taxon>
        <taxon>Tracheophyta</taxon>
        <taxon>Spermatophyta</taxon>
        <taxon>Magnoliopsida</taxon>
        <taxon>eudicotyledons</taxon>
        <taxon>Gunneridae</taxon>
        <taxon>Pentapetalae</taxon>
        <taxon>rosids</taxon>
        <taxon>fabids</taxon>
        <taxon>Fabales</taxon>
        <taxon>Fabaceae</taxon>
        <taxon>Papilionoideae</taxon>
        <taxon>50 kb inversion clade</taxon>
        <taxon>NPAAA clade</taxon>
        <taxon>indigoferoid/millettioid clade</taxon>
        <taxon>Phaseoleae</taxon>
        <taxon>Vigna</taxon>
    </lineage>
</organism>
<evidence type="ECO:0000313" key="1">
    <source>
        <dbReference type="EMBL" id="KAG2394476.1"/>
    </source>
</evidence>
<dbReference type="AlphaFoldDB" id="A0A8T0K4H2"/>
<comment type="caution">
    <text evidence="1">The sequence shown here is derived from an EMBL/GenBank/DDBJ whole genome shotgun (WGS) entry which is preliminary data.</text>
</comment>